<sequence>MQVPPLGLGWRAFGPMSLGALATAAAAQVTVVPPYPDQGGAAETVASSATGTPGARRFTWSTSQVQRDDGPQRRTVTEGTGPYVASGSARFDALFALAIDDARQASVEAIKDDAYNGGRPIACHCFETGSQWHYVWTRDLSYALDLGLAGIDPTRAVDSLMFKTSDIRAGVAVPQEIPAGSRQIVQDTGSGGSWPISSDRTAWALGAERTLANLDGAARDRFARQALTALTGTLEADRVAAYDPRDGLYGGEHSFLDWRDQTYAPWILDDLAAMAQMKGLSTNILHYRALRLTARLAGEQGQPALAARYDGWASALRGAITRGFWDAQAGLFATYVSADVTPYRIAKYDLLGNDLAILSGIADEPQARTILSRYPFAPFGPPVVWPQAPGQFVYHNRAQWPFVTAYTLAAAARAGHVAAADRSLDALMRGAALHLSNMENLEWLTGRSRFDDGPEINARRQLWSVGGYIGAVASTIFGWHPEAAGVRVAPFLTTHMRSLLGPGDTTTLARLDYAGHRIAITLHLPPQAAAGGFYPVARVLLNGRPAPARITARDLTPGDNRIAVTFGTPQRSADRVAGVAAIPATSHDDPRAFMPATPTLTATAGAGGVTLAIGGPAPAAPVRYTLLRDGRPVAQHLRTATWTDRRRDADRTTCYSAVATFTGSGLASQPSAATCVRATSAQTIAIDDPRMSGTGRRLPAGIDGVAEPTLLLGTGARASIADVTIPSAGTYAISLRYDNHVGPLNTGITNGVKRLTLTGPRGSTGGIVQMPHIRAQGESHPLRASTRIYATLPAGRYRLDLGDFLNMSALAANATYKGQGGPDGPVNAVRIAAVLIDPV</sequence>
<dbReference type="InterPro" id="IPR012341">
    <property type="entry name" value="6hp_glycosidase-like_sf"/>
</dbReference>
<feature type="chain" id="PRO_5031080467" description="Mannosylglycerate hydrolase MGH1-like glycoside hydrolase domain-containing protein" evidence="1">
    <location>
        <begin position="28"/>
        <end position="839"/>
    </location>
</feature>
<dbReference type="RefSeq" id="WP_184116537.1">
    <property type="nucleotide sequence ID" value="NZ_JACHNY010000007.1"/>
</dbReference>
<keyword evidence="4" id="KW-1185">Reference proteome</keyword>
<reference evidence="3 4" key="1">
    <citation type="submission" date="2020-08" db="EMBL/GenBank/DDBJ databases">
        <title>Genomic Encyclopedia of Type Strains, Phase IV (KMG-IV): sequencing the most valuable type-strain genomes for metagenomic binning, comparative biology and taxonomic classification.</title>
        <authorList>
            <person name="Goeker M."/>
        </authorList>
    </citation>
    <scope>NUCLEOTIDE SEQUENCE [LARGE SCALE GENOMIC DNA]</scope>
    <source>
        <strain evidence="3 4">DSM 15867</strain>
    </source>
</reference>
<organism evidence="3 4">
    <name type="scientific">Sphingomonas abaci</name>
    <dbReference type="NCBI Taxonomy" id="237611"/>
    <lineage>
        <taxon>Bacteria</taxon>
        <taxon>Pseudomonadati</taxon>
        <taxon>Pseudomonadota</taxon>
        <taxon>Alphaproteobacteria</taxon>
        <taxon>Sphingomonadales</taxon>
        <taxon>Sphingomonadaceae</taxon>
        <taxon>Sphingomonas</taxon>
    </lineage>
</organism>
<evidence type="ECO:0000313" key="4">
    <source>
        <dbReference type="Proteomes" id="UP000574769"/>
    </source>
</evidence>
<evidence type="ECO:0000256" key="1">
    <source>
        <dbReference type="SAM" id="SignalP"/>
    </source>
</evidence>
<feature type="domain" description="Mannosylglycerate hydrolase MGH1-like glycoside hydrolase" evidence="2">
    <location>
        <begin position="202"/>
        <end position="433"/>
    </location>
</feature>
<accession>A0A7W7AL71</accession>
<dbReference type="Pfam" id="PF22422">
    <property type="entry name" value="MGH1-like_GH"/>
    <property type="match status" value="1"/>
</dbReference>
<evidence type="ECO:0000259" key="2">
    <source>
        <dbReference type="Pfam" id="PF22422"/>
    </source>
</evidence>
<keyword evidence="1" id="KW-0732">Signal</keyword>
<comment type="caution">
    <text evidence="3">The sequence shown here is derived from an EMBL/GenBank/DDBJ whole genome shotgun (WGS) entry which is preliminary data.</text>
</comment>
<dbReference type="Gene3D" id="1.50.10.10">
    <property type="match status" value="1"/>
</dbReference>
<feature type="signal peptide" evidence="1">
    <location>
        <begin position="1"/>
        <end position="27"/>
    </location>
</feature>
<protein>
    <recommendedName>
        <fullName evidence="2">Mannosylglycerate hydrolase MGH1-like glycoside hydrolase domain-containing protein</fullName>
    </recommendedName>
</protein>
<name>A0A7W7AL71_9SPHN</name>
<dbReference type="InterPro" id="IPR008928">
    <property type="entry name" value="6-hairpin_glycosidase_sf"/>
</dbReference>
<dbReference type="SUPFAM" id="SSF48208">
    <property type="entry name" value="Six-hairpin glycosidases"/>
    <property type="match status" value="1"/>
</dbReference>
<gene>
    <name evidence="3" type="ORF">GGQ96_003240</name>
</gene>
<dbReference type="EMBL" id="JACHNY010000007">
    <property type="protein sequence ID" value="MBB4619090.1"/>
    <property type="molecule type" value="Genomic_DNA"/>
</dbReference>
<dbReference type="Proteomes" id="UP000574769">
    <property type="component" value="Unassembled WGS sequence"/>
</dbReference>
<evidence type="ECO:0000313" key="3">
    <source>
        <dbReference type="EMBL" id="MBB4619090.1"/>
    </source>
</evidence>
<dbReference type="InterPro" id="IPR054491">
    <property type="entry name" value="MGH1-like_GH"/>
</dbReference>
<dbReference type="AlphaFoldDB" id="A0A7W7AL71"/>
<dbReference type="GO" id="GO:0005975">
    <property type="term" value="P:carbohydrate metabolic process"/>
    <property type="evidence" value="ECO:0007669"/>
    <property type="project" value="InterPro"/>
</dbReference>
<proteinExistence type="predicted"/>